<dbReference type="Pfam" id="PF25601">
    <property type="entry name" value="AAA_lid_14"/>
    <property type="match status" value="1"/>
</dbReference>
<dbReference type="Pfam" id="PF02954">
    <property type="entry name" value="HTH_8"/>
    <property type="match status" value="1"/>
</dbReference>
<dbReference type="InterPro" id="IPR027417">
    <property type="entry name" value="P-loop_NTPase"/>
</dbReference>
<dbReference type="GO" id="GO:0005524">
    <property type="term" value="F:ATP binding"/>
    <property type="evidence" value="ECO:0007669"/>
    <property type="project" value="UniProtKB-KW"/>
</dbReference>
<dbReference type="SUPFAM" id="SSF46689">
    <property type="entry name" value="Homeodomain-like"/>
    <property type="match status" value="1"/>
</dbReference>
<dbReference type="AlphaFoldDB" id="A0A858RAH5"/>
<evidence type="ECO:0000313" key="8">
    <source>
        <dbReference type="EMBL" id="QJE74689.1"/>
    </source>
</evidence>
<dbReference type="InterPro" id="IPR003593">
    <property type="entry name" value="AAA+_ATPase"/>
</dbReference>
<evidence type="ECO:0000259" key="7">
    <source>
        <dbReference type="PROSITE" id="PS50045"/>
    </source>
</evidence>
<dbReference type="InterPro" id="IPR025944">
    <property type="entry name" value="Sigma_54_int_dom_CS"/>
</dbReference>
<dbReference type="KEGG" id="acru:HHL28_17935"/>
<evidence type="ECO:0000256" key="3">
    <source>
        <dbReference type="ARBA" id="ARBA00023012"/>
    </source>
</evidence>
<dbReference type="InterPro" id="IPR002078">
    <property type="entry name" value="Sigma_54_int"/>
</dbReference>
<sequence length="383" mass="42307">MSAAVSPPSLIGQAPSFLTLMEHVSQAAPLNRPTLVIGERGTGKELVAARLHYLSPRWDKPFVKLNCAALSETLLETELFGHEAGSFTGAAKRHVGRFELADDGTLFLDEIATASMRVQEKILRVIEYGEFERVGGNQTISIDVRVVGATNADLPKLAEQGKFRADLLDRLCFDVLTIPPLRARPEDIPLLAEHYGVAMAKELGRPYFQGFSPQAMRQMLEYAWPGNVRELKNVVERALYKAADPDRPIEELQFDPFESPWRPRQMAIYEDKGPAPIIVHAAPPSPPANGHAGNGAAKPADGVTHLWPGDGSPCDFLAQVADFEKALLRAALERNQYHQKRAAADLGLNYHQFRGYLRKYDLLEKRHGPKGAEEAEEMGEAEA</sequence>
<evidence type="ECO:0000256" key="2">
    <source>
        <dbReference type="ARBA" id="ARBA00022840"/>
    </source>
</evidence>
<dbReference type="PROSITE" id="PS50045">
    <property type="entry name" value="SIGMA54_INTERACT_4"/>
    <property type="match status" value="1"/>
</dbReference>
<dbReference type="InterPro" id="IPR009057">
    <property type="entry name" value="Homeodomain-like_sf"/>
</dbReference>
<keyword evidence="4" id="KW-0805">Transcription regulation</keyword>
<organism evidence="8 9">
    <name type="scientific">Aerophototrophica crusticola</name>
    <dbReference type="NCBI Taxonomy" id="1709002"/>
    <lineage>
        <taxon>Bacteria</taxon>
        <taxon>Pseudomonadati</taxon>
        <taxon>Pseudomonadota</taxon>
        <taxon>Alphaproteobacteria</taxon>
        <taxon>Rhodospirillales</taxon>
        <taxon>Rhodospirillaceae</taxon>
        <taxon>Aerophototrophica</taxon>
    </lineage>
</organism>
<name>A0A858RAH5_9PROT</name>
<dbReference type="InterPro" id="IPR002197">
    <property type="entry name" value="HTH_Fis"/>
</dbReference>
<dbReference type="Gene3D" id="1.10.10.60">
    <property type="entry name" value="Homeodomain-like"/>
    <property type="match status" value="1"/>
</dbReference>
<dbReference type="FunFam" id="3.40.50.300:FF:000006">
    <property type="entry name" value="DNA-binding transcriptional regulator NtrC"/>
    <property type="match status" value="1"/>
</dbReference>
<dbReference type="Proteomes" id="UP000501891">
    <property type="component" value="Chromosome"/>
</dbReference>
<dbReference type="NCBIfam" id="TIGR02974">
    <property type="entry name" value="phageshock_pspF"/>
    <property type="match status" value="1"/>
</dbReference>
<evidence type="ECO:0000256" key="6">
    <source>
        <dbReference type="ARBA" id="ARBA00023163"/>
    </source>
</evidence>
<dbReference type="EMBL" id="CP051775">
    <property type="protein sequence ID" value="QJE74689.1"/>
    <property type="molecule type" value="Genomic_DNA"/>
</dbReference>
<dbReference type="InterPro" id="IPR014317">
    <property type="entry name" value="Transcription_activator_PspF"/>
</dbReference>
<gene>
    <name evidence="8" type="primary">pspF</name>
    <name evidence="8" type="ORF">HHL28_17935</name>
</gene>
<dbReference type="InterPro" id="IPR058031">
    <property type="entry name" value="AAA_lid_NorR"/>
</dbReference>
<dbReference type="Pfam" id="PF00158">
    <property type="entry name" value="Sigma54_activat"/>
    <property type="match status" value="1"/>
</dbReference>
<keyword evidence="1" id="KW-0547">Nucleotide-binding</keyword>
<keyword evidence="2" id="KW-0067">ATP-binding</keyword>
<keyword evidence="9" id="KW-1185">Reference proteome</keyword>
<dbReference type="Gene3D" id="1.10.8.60">
    <property type="match status" value="1"/>
</dbReference>
<protein>
    <submittedName>
        <fullName evidence="8">Phage shock protein operon transcriptional activator</fullName>
    </submittedName>
</protein>
<keyword evidence="3" id="KW-0902">Two-component regulatory system</keyword>
<evidence type="ECO:0000256" key="4">
    <source>
        <dbReference type="ARBA" id="ARBA00023015"/>
    </source>
</evidence>
<dbReference type="PROSITE" id="PS00688">
    <property type="entry name" value="SIGMA54_INTERACT_3"/>
    <property type="match status" value="1"/>
</dbReference>
<dbReference type="GO" id="GO:0000160">
    <property type="term" value="P:phosphorelay signal transduction system"/>
    <property type="evidence" value="ECO:0007669"/>
    <property type="project" value="UniProtKB-KW"/>
</dbReference>
<feature type="domain" description="Sigma-54 factor interaction" evidence="7">
    <location>
        <begin position="10"/>
        <end position="240"/>
    </location>
</feature>
<keyword evidence="6" id="KW-0804">Transcription</keyword>
<dbReference type="GO" id="GO:0043565">
    <property type="term" value="F:sequence-specific DNA binding"/>
    <property type="evidence" value="ECO:0007669"/>
    <property type="project" value="InterPro"/>
</dbReference>
<dbReference type="CDD" id="cd00009">
    <property type="entry name" value="AAA"/>
    <property type="match status" value="1"/>
</dbReference>
<accession>A0A858RAH5</accession>
<evidence type="ECO:0000256" key="5">
    <source>
        <dbReference type="ARBA" id="ARBA00023159"/>
    </source>
</evidence>
<dbReference type="SUPFAM" id="SSF52540">
    <property type="entry name" value="P-loop containing nucleoside triphosphate hydrolases"/>
    <property type="match status" value="1"/>
</dbReference>
<reference evidence="8" key="1">
    <citation type="submission" date="2020-04" db="EMBL/GenBank/DDBJ databases">
        <title>A desert anoxygenic phototrophic bacterium fixes CO2 using RubisCO under aerobic conditions.</title>
        <authorList>
            <person name="Tang K."/>
        </authorList>
    </citation>
    <scope>NUCLEOTIDE SEQUENCE [LARGE SCALE GENOMIC DNA]</scope>
    <source>
        <strain evidence="8">MIMtkB3</strain>
    </source>
</reference>
<keyword evidence="5" id="KW-0010">Activator</keyword>
<proteinExistence type="predicted"/>
<dbReference type="Gene3D" id="3.40.50.300">
    <property type="entry name" value="P-loop containing nucleotide triphosphate hydrolases"/>
    <property type="match status" value="1"/>
</dbReference>
<evidence type="ECO:0000313" key="9">
    <source>
        <dbReference type="Proteomes" id="UP000501891"/>
    </source>
</evidence>
<dbReference type="PANTHER" id="PTHR32071:SF38">
    <property type="entry name" value="PSP OPERON TRANSCRIPTIONAL ACTIVATOR"/>
    <property type="match status" value="1"/>
</dbReference>
<dbReference type="GO" id="GO:0006355">
    <property type="term" value="P:regulation of DNA-templated transcription"/>
    <property type="evidence" value="ECO:0007669"/>
    <property type="project" value="InterPro"/>
</dbReference>
<dbReference type="SMART" id="SM00382">
    <property type="entry name" value="AAA"/>
    <property type="match status" value="1"/>
</dbReference>
<dbReference type="PANTHER" id="PTHR32071">
    <property type="entry name" value="TRANSCRIPTIONAL REGULATORY PROTEIN"/>
    <property type="match status" value="1"/>
</dbReference>
<evidence type="ECO:0000256" key="1">
    <source>
        <dbReference type="ARBA" id="ARBA00022741"/>
    </source>
</evidence>